<protein>
    <submittedName>
        <fullName evidence="2">Periplasmic divalent cation tolerance protein</fullName>
    </submittedName>
</protein>
<evidence type="ECO:0000313" key="3">
    <source>
        <dbReference type="Proteomes" id="UP000295367"/>
    </source>
</evidence>
<dbReference type="Proteomes" id="UP000295367">
    <property type="component" value="Unassembled WGS sequence"/>
</dbReference>
<name>A0A4V6P3W7_9PROT</name>
<dbReference type="OrthoDB" id="37622at2"/>
<gene>
    <name evidence="2" type="ORF">EDC63_10767</name>
</gene>
<dbReference type="InterPro" id="IPR011322">
    <property type="entry name" value="N-reg_PII-like_a/b"/>
</dbReference>
<dbReference type="SUPFAM" id="SSF54913">
    <property type="entry name" value="GlnB-like"/>
    <property type="match status" value="1"/>
</dbReference>
<reference evidence="2 3" key="1">
    <citation type="submission" date="2019-03" db="EMBL/GenBank/DDBJ databases">
        <title>Genomic Encyclopedia of Type Strains, Phase IV (KMG-IV): sequencing the most valuable type-strain genomes for metagenomic binning, comparative biology and taxonomic classification.</title>
        <authorList>
            <person name="Goeker M."/>
        </authorList>
    </citation>
    <scope>NUCLEOTIDE SEQUENCE [LARGE SCALE GENOMIC DNA]</scope>
    <source>
        <strain evidence="2 3">DSM 100309</strain>
    </source>
</reference>
<dbReference type="Gene3D" id="3.30.70.120">
    <property type="match status" value="1"/>
</dbReference>
<dbReference type="InterPro" id="IPR004323">
    <property type="entry name" value="Ion_tolerance_CutA"/>
</dbReference>
<dbReference type="InterPro" id="IPR015867">
    <property type="entry name" value="N-reg_PII/ATP_PRibTrfase_C"/>
</dbReference>
<dbReference type="RefSeq" id="WP_124945209.1">
    <property type="nucleotide sequence ID" value="NZ_BHVT01000009.1"/>
</dbReference>
<proteinExistence type="inferred from homology"/>
<evidence type="ECO:0000256" key="1">
    <source>
        <dbReference type="ARBA" id="ARBA00010169"/>
    </source>
</evidence>
<dbReference type="EMBL" id="SMCO01000007">
    <property type="protein sequence ID" value="TCV86379.1"/>
    <property type="molecule type" value="Genomic_DNA"/>
</dbReference>
<comment type="similarity">
    <text evidence="1">Belongs to the CutA family.</text>
</comment>
<organism evidence="2 3">
    <name type="scientific">Sulfurirhabdus autotrophica</name>
    <dbReference type="NCBI Taxonomy" id="1706046"/>
    <lineage>
        <taxon>Bacteria</taxon>
        <taxon>Pseudomonadati</taxon>
        <taxon>Pseudomonadota</taxon>
        <taxon>Betaproteobacteria</taxon>
        <taxon>Nitrosomonadales</taxon>
        <taxon>Sulfuricellaceae</taxon>
        <taxon>Sulfurirhabdus</taxon>
    </lineage>
</organism>
<dbReference type="PANTHER" id="PTHR23419:SF8">
    <property type="entry name" value="FI09726P"/>
    <property type="match status" value="1"/>
</dbReference>
<keyword evidence="3" id="KW-1185">Reference proteome</keyword>
<accession>A0A4V6P3W7</accession>
<sequence length="105" mass="11882">MDIILIITNLPDRKSAETLARILVQKRLVACVNILAACTSVYHWQDNVETAEEVPIFIKTTQQCYDAVEKAIKELHPYELPEIIYVPVQGGLPEYLAWVAAETIK</sequence>
<dbReference type="GO" id="GO:0010038">
    <property type="term" value="P:response to metal ion"/>
    <property type="evidence" value="ECO:0007669"/>
    <property type="project" value="InterPro"/>
</dbReference>
<dbReference type="Pfam" id="PF03091">
    <property type="entry name" value="CutA1"/>
    <property type="match status" value="1"/>
</dbReference>
<evidence type="ECO:0000313" key="2">
    <source>
        <dbReference type="EMBL" id="TCV86379.1"/>
    </source>
</evidence>
<dbReference type="GO" id="GO:0005507">
    <property type="term" value="F:copper ion binding"/>
    <property type="evidence" value="ECO:0007669"/>
    <property type="project" value="TreeGrafter"/>
</dbReference>
<dbReference type="PANTHER" id="PTHR23419">
    <property type="entry name" value="DIVALENT CATION TOLERANCE CUTA-RELATED"/>
    <property type="match status" value="1"/>
</dbReference>
<dbReference type="AlphaFoldDB" id="A0A4V6P3W7"/>
<comment type="caution">
    <text evidence="2">The sequence shown here is derived from an EMBL/GenBank/DDBJ whole genome shotgun (WGS) entry which is preliminary data.</text>
</comment>